<dbReference type="RefSeq" id="WP_100254652.1">
    <property type="nucleotide sequence ID" value="NZ_CP024870.1"/>
</dbReference>
<dbReference type="Proteomes" id="UP000231179">
    <property type="component" value="Chromosome"/>
</dbReference>
<accession>A0A2K8KLB4</accession>
<feature type="transmembrane region" description="Helical" evidence="9">
    <location>
        <begin position="225"/>
        <end position="247"/>
    </location>
</feature>
<keyword evidence="11" id="KW-1185">Reference proteome</keyword>
<keyword evidence="5" id="KW-0598">Phosphotransferase system</keyword>
<evidence type="ECO:0000256" key="3">
    <source>
        <dbReference type="ARBA" id="ARBA00022475"/>
    </source>
</evidence>
<reference evidence="10 11" key="1">
    <citation type="submission" date="2017-11" db="EMBL/GenBank/DDBJ databases">
        <title>Complete genome sequence of Spiroplasma clarkii CN-5 (DSM 19994).</title>
        <authorList>
            <person name="Tsai Y.-M."/>
            <person name="Chang A."/>
            <person name="Lo W.-S."/>
            <person name="Kuo C.-H."/>
        </authorList>
    </citation>
    <scope>NUCLEOTIDE SEQUENCE [LARGE SCALE GENOMIC DNA]</scope>
    <source>
        <strain evidence="10 11">CN-5</strain>
    </source>
</reference>
<keyword evidence="7 9" id="KW-1133">Transmembrane helix</keyword>
<feature type="transmembrane region" description="Helical" evidence="9">
    <location>
        <begin position="129"/>
        <end position="161"/>
    </location>
</feature>
<feature type="transmembrane region" description="Helical" evidence="9">
    <location>
        <begin position="253"/>
        <end position="272"/>
    </location>
</feature>
<proteinExistence type="predicted"/>
<dbReference type="GO" id="GO:0009401">
    <property type="term" value="P:phosphoenolpyruvate-dependent sugar phosphotransferase system"/>
    <property type="evidence" value="ECO:0007669"/>
    <property type="project" value="UniProtKB-KW"/>
</dbReference>
<dbReference type="GO" id="GO:0015577">
    <property type="term" value="F:galactitol transmembrane transporter activity"/>
    <property type="evidence" value="ECO:0007669"/>
    <property type="project" value="InterPro"/>
</dbReference>
<evidence type="ECO:0000256" key="2">
    <source>
        <dbReference type="ARBA" id="ARBA00022448"/>
    </source>
</evidence>
<protein>
    <submittedName>
        <fullName evidence="10">PTS system, galactitol-specific IIC component</fullName>
    </submittedName>
</protein>
<evidence type="ECO:0000256" key="6">
    <source>
        <dbReference type="ARBA" id="ARBA00022692"/>
    </source>
</evidence>
<comment type="subcellular location">
    <subcellularLocation>
        <location evidence="1">Cell membrane</location>
        <topology evidence="1">Multi-pass membrane protein</topology>
    </subcellularLocation>
</comment>
<evidence type="ECO:0000256" key="5">
    <source>
        <dbReference type="ARBA" id="ARBA00022683"/>
    </source>
</evidence>
<dbReference type="PANTHER" id="PTHR37324:SF2">
    <property type="entry name" value="PTS SYSTEM GALACTITOL-SPECIFIC EIIC COMPONENT"/>
    <property type="match status" value="1"/>
</dbReference>
<keyword evidence="2" id="KW-0813">Transport</keyword>
<dbReference type="InterPro" id="IPR013853">
    <property type="entry name" value="EIIC-GAT"/>
</dbReference>
<evidence type="ECO:0000256" key="8">
    <source>
        <dbReference type="ARBA" id="ARBA00023136"/>
    </source>
</evidence>
<keyword evidence="4" id="KW-0762">Sugar transport</keyword>
<dbReference type="AlphaFoldDB" id="A0A2K8KLB4"/>
<evidence type="ECO:0000256" key="1">
    <source>
        <dbReference type="ARBA" id="ARBA00004651"/>
    </source>
</evidence>
<evidence type="ECO:0000256" key="7">
    <source>
        <dbReference type="ARBA" id="ARBA00022989"/>
    </source>
</evidence>
<gene>
    <name evidence="10" type="primary">sgcC</name>
    <name evidence="10" type="ORF">SCLAR_v1c07980</name>
</gene>
<feature type="transmembrane region" description="Helical" evidence="9">
    <location>
        <begin position="347"/>
        <end position="369"/>
    </location>
</feature>
<keyword evidence="8 9" id="KW-0472">Membrane</keyword>
<name>A0A2K8KLB4_9MOLU</name>
<feature type="transmembrane region" description="Helical" evidence="9">
    <location>
        <begin position="460"/>
        <end position="480"/>
    </location>
</feature>
<dbReference type="PANTHER" id="PTHR37324">
    <property type="entry name" value="PTS SYSTEM GALACTITOL-SPECIFIC EIIC COMPONENT"/>
    <property type="match status" value="1"/>
</dbReference>
<feature type="transmembrane region" description="Helical" evidence="9">
    <location>
        <begin position="376"/>
        <end position="395"/>
    </location>
</feature>
<feature type="transmembrane region" description="Helical" evidence="9">
    <location>
        <begin position="318"/>
        <end position="341"/>
    </location>
</feature>
<feature type="transmembrane region" description="Helical" evidence="9">
    <location>
        <begin position="80"/>
        <end position="108"/>
    </location>
</feature>
<evidence type="ECO:0000256" key="4">
    <source>
        <dbReference type="ARBA" id="ARBA00022597"/>
    </source>
</evidence>
<feature type="transmembrane region" description="Helical" evidence="9">
    <location>
        <begin position="6"/>
        <end position="28"/>
    </location>
</feature>
<dbReference type="GO" id="GO:0005886">
    <property type="term" value="C:plasma membrane"/>
    <property type="evidence" value="ECO:0007669"/>
    <property type="project" value="UniProtKB-SubCell"/>
</dbReference>
<evidence type="ECO:0000256" key="9">
    <source>
        <dbReference type="SAM" id="Phobius"/>
    </source>
</evidence>
<feature type="transmembrane region" description="Helical" evidence="9">
    <location>
        <begin position="35"/>
        <end position="60"/>
    </location>
</feature>
<dbReference type="Pfam" id="PF03611">
    <property type="entry name" value="EIIC-GAT"/>
    <property type="match status" value="1"/>
</dbReference>
<dbReference type="EMBL" id="CP024870">
    <property type="protein sequence ID" value="ATX71111.1"/>
    <property type="molecule type" value="Genomic_DNA"/>
</dbReference>
<organism evidence="10 11">
    <name type="scientific">Spiroplasma clarkii</name>
    <dbReference type="NCBI Taxonomy" id="2139"/>
    <lineage>
        <taxon>Bacteria</taxon>
        <taxon>Bacillati</taxon>
        <taxon>Mycoplasmatota</taxon>
        <taxon>Mollicutes</taxon>
        <taxon>Entomoplasmatales</taxon>
        <taxon>Spiroplasmataceae</taxon>
        <taxon>Spiroplasma</taxon>
    </lineage>
</organism>
<evidence type="ECO:0000313" key="10">
    <source>
        <dbReference type="EMBL" id="ATX71111.1"/>
    </source>
</evidence>
<feature type="transmembrane region" description="Helical" evidence="9">
    <location>
        <begin position="181"/>
        <end position="204"/>
    </location>
</feature>
<sequence length="556" mass="61875">MSVFITIFTTLGAAVFLPIIFFIVGLCLRLKVKDAIISGMTLGIGFVGMGMLINFMFGYMQQTMTQFNDLTGMGLKGIDLGWSPLAAISWGFVWGLLFLPIQIFINILMISLKKTKTLNLDLWNIWNKIFLAIIVISLLTAMGAEKYVAIPVAMVIGSIQIPFELMLGDAVQKTVFKVTKIPGITVPHCMGFFGAICWPIEFLLRKSKVLNKDFNAAALRKKIGIFADNGFIGLLIGFVIGLIAYWPVPGQPVQIYMALLIAIQTATALVLFPMVARLFMQALAPISTAVDGLMKKKFKGKELYIGLDWPVVAGSQELWSAMVIWVPFTLAYSVGIGYAISDFDTRLAPMLPLASIINTSLGPAILLVTRGNLIRMIILGLIVQPIFLLGGAWAGPVITDYINQNPEVLNQFDEKVREYFRSGTTISSAGVEAVWYRFSLAYIALVVMPNAADPIFGMKYSYLMGFALWFTWLGLFIWYYKSLIKDGYKIALEEKLMTQDQVELEILKTRMKWNYLRKIFKKELVTIEGFSSLRKYEKAIDAAKLAAATTASQEGE</sequence>
<keyword evidence="3" id="KW-1003">Cell membrane</keyword>
<dbReference type="InterPro" id="IPR004703">
    <property type="entry name" value="PTS_sugar-sp_permease"/>
</dbReference>
<evidence type="ECO:0000313" key="11">
    <source>
        <dbReference type="Proteomes" id="UP000231179"/>
    </source>
</evidence>
<keyword evidence="6 9" id="KW-0812">Transmembrane</keyword>